<dbReference type="InterPro" id="IPR002921">
    <property type="entry name" value="Fungal_lipase-type"/>
</dbReference>
<reference evidence="3 4" key="1">
    <citation type="journal article" date="2021" name="Sci. Rep.">
        <title>Genome sequencing of the multicellular alga Astrephomene provides insights into convergent evolution of germ-soma differentiation.</title>
        <authorList>
            <person name="Yamashita S."/>
            <person name="Yamamoto K."/>
            <person name="Matsuzaki R."/>
            <person name="Suzuki S."/>
            <person name="Yamaguchi H."/>
            <person name="Hirooka S."/>
            <person name="Minakuchi Y."/>
            <person name="Miyagishima S."/>
            <person name="Kawachi M."/>
            <person name="Toyoda A."/>
            <person name="Nozaki H."/>
        </authorList>
    </citation>
    <scope>NUCLEOTIDE SEQUENCE [LARGE SCALE GENOMIC DNA]</scope>
    <source>
        <strain evidence="3 4">NIES-4017</strain>
    </source>
</reference>
<dbReference type="AlphaFoldDB" id="A0AAD3HL52"/>
<feature type="compositionally biased region" description="Low complexity" evidence="1">
    <location>
        <begin position="411"/>
        <end position="421"/>
    </location>
</feature>
<name>A0AAD3HL52_9CHLO</name>
<accession>A0AAD3HL52</accession>
<evidence type="ECO:0000259" key="2">
    <source>
        <dbReference type="Pfam" id="PF01764"/>
    </source>
</evidence>
<protein>
    <recommendedName>
        <fullName evidence="2">Fungal lipase-type domain-containing protein</fullName>
    </recommendedName>
</protein>
<gene>
    <name evidence="3" type="ORF">Agub_g5581</name>
</gene>
<feature type="region of interest" description="Disordered" evidence="1">
    <location>
        <begin position="316"/>
        <end position="354"/>
    </location>
</feature>
<dbReference type="Pfam" id="PF01764">
    <property type="entry name" value="Lipase_3"/>
    <property type="match status" value="1"/>
</dbReference>
<feature type="compositionally biased region" description="Polar residues" evidence="1">
    <location>
        <begin position="240"/>
        <end position="250"/>
    </location>
</feature>
<dbReference type="SUPFAM" id="SSF53474">
    <property type="entry name" value="alpha/beta-Hydrolases"/>
    <property type="match status" value="1"/>
</dbReference>
<feature type="non-terminal residue" evidence="3">
    <location>
        <position position="526"/>
    </location>
</feature>
<dbReference type="EMBL" id="BMAR01000007">
    <property type="protein sequence ID" value="GFR44360.1"/>
    <property type="molecule type" value="Genomic_DNA"/>
</dbReference>
<dbReference type="InterPro" id="IPR029058">
    <property type="entry name" value="AB_hydrolase_fold"/>
</dbReference>
<feature type="region of interest" description="Disordered" evidence="1">
    <location>
        <begin position="387"/>
        <end position="421"/>
    </location>
</feature>
<evidence type="ECO:0000256" key="1">
    <source>
        <dbReference type="SAM" id="MobiDB-lite"/>
    </source>
</evidence>
<feature type="compositionally biased region" description="Pro residues" evidence="1">
    <location>
        <begin position="515"/>
        <end position="526"/>
    </location>
</feature>
<feature type="region of interest" description="Disordered" evidence="1">
    <location>
        <begin position="482"/>
        <end position="526"/>
    </location>
</feature>
<feature type="compositionally biased region" description="Low complexity" evidence="1">
    <location>
        <begin position="149"/>
        <end position="190"/>
    </location>
</feature>
<organism evidence="3 4">
    <name type="scientific">Astrephomene gubernaculifera</name>
    <dbReference type="NCBI Taxonomy" id="47775"/>
    <lineage>
        <taxon>Eukaryota</taxon>
        <taxon>Viridiplantae</taxon>
        <taxon>Chlorophyta</taxon>
        <taxon>core chlorophytes</taxon>
        <taxon>Chlorophyceae</taxon>
        <taxon>CS clade</taxon>
        <taxon>Chlamydomonadales</taxon>
        <taxon>Astrephomenaceae</taxon>
        <taxon>Astrephomene</taxon>
    </lineage>
</organism>
<feature type="compositionally biased region" description="Low complexity" evidence="1">
    <location>
        <begin position="320"/>
        <end position="348"/>
    </location>
</feature>
<dbReference type="Proteomes" id="UP001054857">
    <property type="component" value="Unassembled WGS sequence"/>
</dbReference>
<evidence type="ECO:0000313" key="4">
    <source>
        <dbReference type="Proteomes" id="UP001054857"/>
    </source>
</evidence>
<feature type="region of interest" description="Disordered" evidence="1">
    <location>
        <begin position="148"/>
        <end position="250"/>
    </location>
</feature>
<proteinExistence type="predicted"/>
<evidence type="ECO:0000313" key="3">
    <source>
        <dbReference type="EMBL" id="GFR44360.1"/>
    </source>
</evidence>
<feature type="compositionally biased region" description="Low complexity" evidence="1">
    <location>
        <begin position="505"/>
        <end position="514"/>
    </location>
</feature>
<feature type="domain" description="Fungal lipase-type" evidence="2">
    <location>
        <begin position="416"/>
        <end position="463"/>
    </location>
</feature>
<sequence length="526" mass="55616">MPLPNVQNQWCFSGNFARHGFALSLLEAHGLLSWLLLSVTTKNETPYLLCSPVGLQKSFCVAHPVPNQQQWIRLYSKPSDVSSDWTALYLGSKLAYWSGLCYLPYDTICRTVQQEGLQLVAYGRTSYTCWYVADGCVDFEALHRRALPRQQQQREGGRGLQAHQQQQHAAQQQQGGLHQQLKAQQQQQQQSPVQRSLHDQHWDTRATQADEGSAGGTGSNHSGDNDGDAGEFMMTPGSHAATTASGEDISVSSDGRVYSSTAAHRANAAGITPGSRCRFIFLRGVQWGAHDGDTLSLSAALASFWPTPLLPTDPSAHGLTAASSSATTQAAASTAPTAAPASTAPQASEPRHQHPAVAAVVAHSGVAGMARELLPVLLPYIREGAAAQSGPGADTGAAPTPHHQPHHHHQQQQQPQQQPQQVVLAGHSLGGSLALLLWAMTLAQGARSPATISCHTFGSPPVLAHATGGGSSAVLRELLQPLPQPLRTPAGNAGGKEPAPRLATSSSPNEQQQQPPAPSTPSAPSP</sequence>
<dbReference type="Gene3D" id="3.40.50.1820">
    <property type="entry name" value="alpha/beta hydrolase"/>
    <property type="match status" value="1"/>
</dbReference>
<comment type="caution">
    <text evidence="3">The sequence shown here is derived from an EMBL/GenBank/DDBJ whole genome shotgun (WGS) entry which is preliminary data.</text>
</comment>
<dbReference type="GO" id="GO:0006629">
    <property type="term" value="P:lipid metabolic process"/>
    <property type="evidence" value="ECO:0007669"/>
    <property type="project" value="InterPro"/>
</dbReference>
<keyword evidence="4" id="KW-1185">Reference proteome</keyword>